<evidence type="ECO:0000259" key="1">
    <source>
        <dbReference type="Pfam" id="PF10006"/>
    </source>
</evidence>
<accession>A0A380TB09</accession>
<proteinExistence type="predicted"/>
<gene>
    <name evidence="2" type="ORF">DF3PB_20025</name>
</gene>
<organism evidence="2">
    <name type="scientific">metagenome</name>
    <dbReference type="NCBI Taxonomy" id="256318"/>
    <lineage>
        <taxon>unclassified sequences</taxon>
        <taxon>metagenomes</taxon>
    </lineage>
</organism>
<name>A0A380TB09_9ZZZZ</name>
<protein>
    <recommendedName>
        <fullName evidence="1">DUF2249 domain-containing protein</fullName>
    </recommendedName>
</protein>
<sequence>MTRDAREHEVCARTDAAGAVSVAEDPPLWLQSLDPAGATRIDVRPHLAAGRDPFDDIMALACPLRVGGALIIEAPFDPVPLRTVLAEHGFETFAKRIEAGHWRLWCLRQHAPKVTPPARGSTAGGATVWREDDGIHIDVRGLPAPAPLVAIVRLIESGDHAGTVVAHLDRDPVHLYPELAERNWSATSLPGDANEVRLRLTKAPT</sequence>
<dbReference type="AlphaFoldDB" id="A0A380TB09"/>
<dbReference type="InterPro" id="IPR018720">
    <property type="entry name" value="DUF2249"/>
</dbReference>
<evidence type="ECO:0000313" key="2">
    <source>
        <dbReference type="EMBL" id="SUS05556.1"/>
    </source>
</evidence>
<dbReference type="Pfam" id="PF10006">
    <property type="entry name" value="DUF2249"/>
    <property type="match status" value="2"/>
</dbReference>
<dbReference type="EMBL" id="UIDG01000112">
    <property type="protein sequence ID" value="SUS05556.1"/>
    <property type="molecule type" value="Genomic_DNA"/>
</dbReference>
<feature type="domain" description="DUF2249" evidence="1">
    <location>
        <begin position="137"/>
        <end position="202"/>
    </location>
</feature>
<reference evidence="2" key="1">
    <citation type="submission" date="2018-07" db="EMBL/GenBank/DDBJ databases">
        <authorList>
            <person name="Quirk P.G."/>
            <person name="Krulwich T.A."/>
        </authorList>
    </citation>
    <scope>NUCLEOTIDE SEQUENCE</scope>
</reference>
<feature type="domain" description="DUF2249" evidence="1">
    <location>
        <begin position="41"/>
        <end position="105"/>
    </location>
</feature>